<comment type="caution">
    <text evidence="1">The sequence shown here is derived from an EMBL/GenBank/DDBJ whole genome shotgun (WGS) entry which is preliminary data.</text>
</comment>
<name>A0A2N7AXF2_9LACO</name>
<accession>A0A2N7AXF2</accession>
<proteinExistence type="predicted"/>
<sequence>MKFRSIFEIVPNTWAIEFESRDKAHSVYDLAKRKYDTELGTITVNNNTWYIGTKLSDEEFEKEIVDFLKQFDISSVQYSVSKTKIGKFWMPY</sequence>
<dbReference type="Proteomes" id="UP000235649">
    <property type="component" value="Unassembled WGS sequence"/>
</dbReference>
<protein>
    <submittedName>
        <fullName evidence="1">Uncharacterized protein</fullName>
    </submittedName>
</protein>
<keyword evidence="2" id="KW-1185">Reference proteome</keyword>
<organism evidence="1 2">
    <name type="scientific">Companilactobacillus nuruki</name>
    <dbReference type="NCBI Taxonomy" id="1993540"/>
    <lineage>
        <taxon>Bacteria</taxon>
        <taxon>Bacillati</taxon>
        <taxon>Bacillota</taxon>
        <taxon>Bacilli</taxon>
        <taxon>Lactobacillales</taxon>
        <taxon>Lactobacillaceae</taxon>
        <taxon>Companilactobacillus</taxon>
    </lineage>
</organism>
<evidence type="ECO:0000313" key="1">
    <source>
        <dbReference type="EMBL" id="PMD73767.1"/>
    </source>
</evidence>
<reference evidence="1 2" key="1">
    <citation type="submission" date="2017-05" db="EMBL/GenBank/DDBJ databases">
        <title>Lactobacillus nurukis nov., sp. nov., isolated from nuruk.</title>
        <authorList>
            <person name="Kim S.-J."/>
        </authorList>
    </citation>
    <scope>NUCLEOTIDE SEQUENCE [LARGE SCALE GENOMIC DNA]</scope>
    <source>
        <strain evidence="1 2">SYF10-1a</strain>
    </source>
</reference>
<evidence type="ECO:0000313" key="2">
    <source>
        <dbReference type="Proteomes" id="UP000235649"/>
    </source>
</evidence>
<dbReference type="AlphaFoldDB" id="A0A2N7AXF2"/>
<gene>
    <name evidence="1" type="ORF">CBP76_00010</name>
</gene>
<dbReference type="EMBL" id="NIPR01000001">
    <property type="protein sequence ID" value="PMD73767.1"/>
    <property type="molecule type" value="Genomic_DNA"/>
</dbReference>